<comment type="caution">
    <text evidence="2">The sequence shown here is derived from an EMBL/GenBank/DDBJ whole genome shotgun (WGS) entry which is preliminary data.</text>
</comment>
<reference evidence="2 3" key="1">
    <citation type="submission" date="2015-04" db="EMBL/GenBank/DDBJ databases">
        <title>Lasius niger genome sequencing.</title>
        <authorList>
            <person name="Konorov E.A."/>
            <person name="Nikitin M.A."/>
            <person name="Kirill M.V."/>
            <person name="Chang P."/>
        </authorList>
    </citation>
    <scope>NUCLEOTIDE SEQUENCE [LARGE SCALE GENOMIC DNA]</scope>
    <source>
        <tissue evidence="2">Whole</tissue>
    </source>
</reference>
<evidence type="ECO:0000313" key="2">
    <source>
        <dbReference type="EMBL" id="KMQ96204.1"/>
    </source>
</evidence>
<dbReference type="PaxDb" id="67767-A0A0J7L150"/>
<protein>
    <submittedName>
        <fullName evidence="2">Malic nad binding domain protein</fullName>
    </submittedName>
</protein>
<evidence type="ECO:0000256" key="1">
    <source>
        <dbReference type="SAM" id="Coils"/>
    </source>
</evidence>
<name>A0A0J7L150_LASNI</name>
<proteinExistence type="predicted"/>
<gene>
    <name evidence="2" type="ORF">RF55_3528</name>
</gene>
<feature type="coiled-coil region" evidence="1">
    <location>
        <begin position="1"/>
        <end position="28"/>
    </location>
</feature>
<sequence length="89" mass="9651">MEELSAKNKLLKTELQELQRQLAAALAKQPPLQAVVAANNLQPAVVAAENSQPAVVADADNPQPEVVPPIEIQKDTFQLETKTRWARAG</sequence>
<dbReference type="AlphaFoldDB" id="A0A0J7L150"/>
<organism evidence="2 3">
    <name type="scientific">Lasius niger</name>
    <name type="common">Black garden ant</name>
    <dbReference type="NCBI Taxonomy" id="67767"/>
    <lineage>
        <taxon>Eukaryota</taxon>
        <taxon>Metazoa</taxon>
        <taxon>Ecdysozoa</taxon>
        <taxon>Arthropoda</taxon>
        <taxon>Hexapoda</taxon>
        <taxon>Insecta</taxon>
        <taxon>Pterygota</taxon>
        <taxon>Neoptera</taxon>
        <taxon>Endopterygota</taxon>
        <taxon>Hymenoptera</taxon>
        <taxon>Apocrita</taxon>
        <taxon>Aculeata</taxon>
        <taxon>Formicoidea</taxon>
        <taxon>Formicidae</taxon>
        <taxon>Formicinae</taxon>
        <taxon>Lasius</taxon>
        <taxon>Lasius</taxon>
    </lineage>
</organism>
<keyword evidence="3" id="KW-1185">Reference proteome</keyword>
<evidence type="ECO:0000313" key="3">
    <source>
        <dbReference type="Proteomes" id="UP000036403"/>
    </source>
</evidence>
<accession>A0A0J7L150</accession>
<keyword evidence="1" id="KW-0175">Coiled coil</keyword>
<dbReference type="Proteomes" id="UP000036403">
    <property type="component" value="Unassembled WGS sequence"/>
</dbReference>
<dbReference type="EMBL" id="LBMM01001499">
    <property type="protein sequence ID" value="KMQ96204.1"/>
    <property type="molecule type" value="Genomic_DNA"/>
</dbReference>